<sequence length="124" mass="13423">MSQRAFITLLILLAVLVALSATSFPGAMIGFLFGITIAFFVAGPAMLIGKVLENNGIAISGQTALWLLAGFYALLILAAAFQIWRRFQRQEPDQARSAGLRLALLVALPMMAWLSVNAMQDAWP</sequence>
<comment type="caution">
    <text evidence="2">The sequence shown here is derived from an EMBL/GenBank/DDBJ whole genome shotgun (WGS) entry which is preliminary data.</text>
</comment>
<gene>
    <name evidence="2" type="ORF">DPM35_02075</name>
</gene>
<reference evidence="3" key="1">
    <citation type="submission" date="2018-06" db="EMBL/GenBank/DDBJ databases">
        <authorList>
            <person name="Helene L.C."/>
            <person name="Dall'Agnol R."/>
            <person name="Delamuta J.R."/>
            <person name="Hungria M."/>
        </authorList>
    </citation>
    <scope>NUCLEOTIDE SEQUENCE [LARGE SCALE GENOMIC DNA]</scope>
    <source>
        <strain evidence="3">CNPSo 3140</strain>
    </source>
</reference>
<evidence type="ECO:0000313" key="2">
    <source>
        <dbReference type="EMBL" id="RAZ80105.1"/>
    </source>
</evidence>
<evidence type="ECO:0000256" key="1">
    <source>
        <dbReference type="SAM" id="Phobius"/>
    </source>
</evidence>
<feature type="transmembrane region" description="Helical" evidence="1">
    <location>
        <begin position="64"/>
        <end position="84"/>
    </location>
</feature>
<keyword evidence="1" id="KW-1133">Transmembrane helix</keyword>
<feature type="transmembrane region" description="Helical" evidence="1">
    <location>
        <begin position="30"/>
        <end position="52"/>
    </location>
</feature>
<evidence type="ECO:0000313" key="3">
    <source>
        <dbReference type="Proteomes" id="UP000251956"/>
    </source>
</evidence>
<dbReference type="EMBL" id="QMBQ01000001">
    <property type="protein sequence ID" value="RAZ80105.1"/>
    <property type="molecule type" value="Genomic_DNA"/>
</dbReference>
<dbReference type="Proteomes" id="UP000251956">
    <property type="component" value="Unassembled WGS sequence"/>
</dbReference>
<feature type="transmembrane region" description="Helical" evidence="1">
    <location>
        <begin position="99"/>
        <end position="119"/>
    </location>
</feature>
<keyword evidence="3" id="KW-1185">Reference proteome</keyword>
<name>A0A330GY31_9HYPH</name>
<dbReference type="AlphaFoldDB" id="A0A330GY31"/>
<protein>
    <submittedName>
        <fullName evidence="2">Uncharacterized protein</fullName>
    </submittedName>
</protein>
<keyword evidence="1" id="KW-0472">Membrane</keyword>
<organism evidence="2 3">
    <name type="scientific">Mesorhizobium atlanticum</name>
    <dbReference type="NCBI Taxonomy" id="2233532"/>
    <lineage>
        <taxon>Bacteria</taxon>
        <taxon>Pseudomonadati</taxon>
        <taxon>Pseudomonadota</taxon>
        <taxon>Alphaproteobacteria</taxon>
        <taxon>Hyphomicrobiales</taxon>
        <taxon>Phyllobacteriaceae</taxon>
        <taxon>Mesorhizobium</taxon>
    </lineage>
</organism>
<keyword evidence="1" id="KW-0812">Transmembrane</keyword>
<proteinExistence type="predicted"/>
<reference evidence="2 3" key="2">
    <citation type="submission" date="2018-07" db="EMBL/GenBank/DDBJ databases">
        <title>Diversity of Mesorhizobium strains in Brazil.</title>
        <authorList>
            <person name="Helene L.C.F."/>
            <person name="Dall'Agnol R."/>
            <person name="Delamuta J.R.M."/>
            <person name="Hungria M."/>
        </authorList>
    </citation>
    <scope>NUCLEOTIDE SEQUENCE [LARGE SCALE GENOMIC DNA]</scope>
    <source>
        <strain evidence="2 3">CNPSo 3140</strain>
    </source>
</reference>
<accession>A0A330GY31</accession>